<dbReference type="CDD" id="cd11062">
    <property type="entry name" value="CYP58-like"/>
    <property type="match status" value="1"/>
</dbReference>
<dbReference type="PANTHER" id="PTHR24305">
    <property type="entry name" value="CYTOCHROME P450"/>
    <property type="match status" value="1"/>
</dbReference>
<dbReference type="PANTHER" id="PTHR24305:SF157">
    <property type="entry name" value="N-ACETYLTRYPTOPHAN 6-HYDROXYLASE IVOC-RELATED"/>
    <property type="match status" value="1"/>
</dbReference>
<dbReference type="RefSeq" id="XP_024320305.1">
    <property type="nucleotide sequence ID" value="XM_024472118.1"/>
</dbReference>
<dbReference type="GeneID" id="36291610"/>
<keyword evidence="4 12" id="KW-0349">Heme</keyword>
<evidence type="ECO:0000256" key="3">
    <source>
        <dbReference type="ARBA" id="ARBA00010617"/>
    </source>
</evidence>
<dbReference type="Proteomes" id="UP000077154">
    <property type="component" value="Unassembled WGS sequence"/>
</dbReference>
<comment type="subcellular location">
    <subcellularLocation>
        <location evidence="2">Membrane</location>
        <topology evidence="2">Single-pass membrane protein</topology>
    </subcellularLocation>
</comment>
<dbReference type="PROSITE" id="PS00086">
    <property type="entry name" value="CYTOCHROME_P450"/>
    <property type="match status" value="1"/>
</dbReference>
<evidence type="ECO:0000256" key="13">
    <source>
        <dbReference type="RuleBase" id="RU000461"/>
    </source>
</evidence>
<evidence type="ECO:0008006" key="16">
    <source>
        <dbReference type="Google" id="ProtNLM"/>
    </source>
</evidence>
<keyword evidence="11 14" id="KW-0472">Membrane</keyword>
<accession>A0A177A0J5</accession>
<proteinExistence type="inferred from homology"/>
<evidence type="ECO:0000313" key="15">
    <source>
        <dbReference type="EMBL" id="OAF55002.1"/>
    </source>
</evidence>
<dbReference type="InterPro" id="IPR050121">
    <property type="entry name" value="Cytochrome_P450_monoxygenase"/>
</dbReference>
<dbReference type="GO" id="GO:0004497">
    <property type="term" value="F:monooxygenase activity"/>
    <property type="evidence" value="ECO:0007669"/>
    <property type="project" value="UniProtKB-KW"/>
</dbReference>
<dbReference type="eggNOG" id="KOG0158">
    <property type="taxonomic scope" value="Eukaryota"/>
</dbReference>
<sequence length="519" mass="59019">MNSFFSGSVPSALAATLTASLVYVITQAVYRLYFSPIARFPGPKLAAVSFWYEFYYYVVQGGQYTFEISRMHEKYGPIIRINPYELHVSLPDFYEKLYTGPGKRRHRWDWFTAQFGLPESMFGTNDHDSHRIRRAAVNPFFSKGAIRKLQPIIDERIDALLNRFQGFQTSSQPITLNYAFSAYTNDIAQEYAFARSDHRVDQQDFEPTFHNASVAGSSNGALVKQYPWVLPLMKSLPESFMTWLDPDMASYFGLQNMIRKQIKEMKAGITDDNSADHRTIFYEIMNSDLPPKEKSDARLAQDGQTVVIAGTITTAWGLCIAVFYLLSQPETLKKLKEELQTVLKSPSSPITLDALEQLPYLTGCVQECIRLSYGVCTRLQRIAPDETLAFNDGNKDWYIPPGTPVSMTSVLIHHDESVFPNSRKFAPERWICNPQLSKYLVSFSKGTRQCIGINLAYAELYIALARIFSAYGSESIRFEDDVGYLELFETTVYDVELTKDVFIPVGRHGSKGVRILVKK</sequence>
<reference evidence="15" key="1">
    <citation type="submission" date="2016-03" db="EMBL/GenBank/DDBJ databases">
        <title>Updated assembly of Pseudogymnoascus destructans, the fungus causing white-nose syndrome of bats.</title>
        <authorList>
            <person name="Palmer J.M."/>
            <person name="Drees K.P."/>
            <person name="Foster J.T."/>
            <person name="Lindner D.L."/>
        </authorList>
    </citation>
    <scope>NUCLEOTIDE SEQUENCE [LARGE SCALE GENOMIC DNA]</scope>
    <source>
        <strain evidence="15">20631-21</strain>
    </source>
</reference>
<dbReference type="SUPFAM" id="SSF48264">
    <property type="entry name" value="Cytochrome P450"/>
    <property type="match status" value="1"/>
</dbReference>
<dbReference type="Pfam" id="PF00067">
    <property type="entry name" value="p450"/>
    <property type="match status" value="1"/>
</dbReference>
<keyword evidence="6 12" id="KW-0479">Metal-binding</keyword>
<feature type="transmembrane region" description="Helical" evidence="14">
    <location>
        <begin position="306"/>
        <end position="326"/>
    </location>
</feature>
<evidence type="ECO:0000256" key="5">
    <source>
        <dbReference type="ARBA" id="ARBA00022692"/>
    </source>
</evidence>
<dbReference type="InterPro" id="IPR017972">
    <property type="entry name" value="Cyt_P450_CS"/>
</dbReference>
<dbReference type="InterPro" id="IPR036396">
    <property type="entry name" value="Cyt_P450_sf"/>
</dbReference>
<dbReference type="AlphaFoldDB" id="A0A177A0J5"/>
<feature type="transmembrane region" description="Helical" evidence="14">
    <location>
        <begin position="12"/>
        <end position="34"/>
    </location>
</feature>
<dbReference type="VEuPathDB" id="FungiDB:GMDG_05923"/>
<evidence type="ECO:0000256" key="9">
    <source>
        <dbReference type="ARBA" id="ARBA00023004"/>
    </source>
</evidence>
<feature type="binding site" description="axial binding residue" evidence="12">
    <location>
        <position position="450"/>
    </location>
    <ligand>
        <name>heme</name>
        <dbReference type="ChEBI" id="CHEBI:30413"/>
    </ligand>
    <ligandPart>
        <name>Fe</name>
        <dbReference type="ChEBI" id="CHEBI:18248"/>
    </ligandPart>
</feature>
<evidence type="ECO:0000256" key="2">
    <source>
        <dbReference type="ARBA" id="ARBA00004167"/>
    </source>
</evidence>
<dbReference type="FunFam" id="1.10.630.10:FF:000069">
    <property type="entry name" value="Cytochrome P450, putative (Eurofung)"/>
    <property type="match status" value="1"/>
</dbReference>
<evidence type="ECO:0000256" key="6">
    <source>
        <dbReference type="ARBA" id="ARBA00022723"/>
    </source>
</evidence>
<organism evidence="15">
    <name type="scientific">Pseudogymnoascus destructans</name>
    <dbReference type="NCBI Taxonomy" id="655981"/>
    <lineage>
        <taxon>Eukaryota</taxon>
        <taxon>Fungi</taxon>
        <taxon>Dikarya</taxon>
        <taxon>Ascomycota</taxon>
        <taxon>Pezizomycotina</taxon>
        <taxon>Leotiomycetes</taxon>
        <taxon>Thelebolales</taxon>
        <taxon>Thelebolaceae</taxon>
        <taxon>Pseudogymnoascus</taxon>
    </lineage>
</organism>
<dbReference type="OrthoDB" id="3945418at2759"/>
<dbReference type="PRINTS" id="PR00463">
    <property type="entry name" value="EP450I"/>
</dbReference>
<dbReference type="GO" id="GO:0020037">
    <property type="term" value="F:heme binding"/>
    <property type="evidence" value="ECO:0007669"/>
    <property type="project" value="InterPro"/>
</dbReference>
<dbReference type="EMBL" id="KV441413">
    <property type="protein sequence ID" value="OAF55002.1"/>
    <property type="molecule type" value="Genomic_DNA"/>
</dbReference>
<evidence type="ECO:0000256" key="7">
    <source>
        <dbReference type="ARBA" id="ARBA00022989"/>
    </source>
</evidence>
<dbReference type="InterPro" id="IPR002401">
    <property type="entry name" value="Cyt_P450_E_grp-I"/>
</dbReference>
<keyword evidence="8 13" id="KW-0560">Oxidoreductase</keyword>
<dbReference type="InterPro" id="IPR001128">
    <property type="entry name" value="Cyt_P450"/>
</dbReference>
<keyword evidence="5 14" id="KW-0812">Transmembrane</keyword>
<evidence type="ECO:0000256" key="12">
    <source>
        <dbReference type="PIRSR" id="PIRSR602401-1"/>
    </source>
</evidence>
<protein>
    <recommendedName>
        <fullName evidence="16">Cytochrome P450</fullName>
    </recommendedName>
</protein>
<keyword evidence="10 13" id="KW-0503">Monooxygenase</keyword>
<name>A0A177A0J5_9PEZI</name>
<keyword evidence="9 12" id="KW-0408">Iron</keyword>
<dbReference type="GO" id="GO:0016020">
    <property type="term" value="C:membrane"/>
    <property type="evidence" value="ECO:0007669"/>
    <property type="project" value="UniProtKB-SubCell"/>
</dbReference>
<evidence type="ECO:0000256" key="4">
    <source>
        <dbReference type="ARBA" id="ARBA00022617"/>
    </source>
</evidence>
<gene>
    <name evidence="15" type="ORF">VC83_08570</name>
</gene>
<dbReference type="Gene3D" id="1.10.630.10">
    <property type="entry name" value="Cytochrome P450"/>
    <property type="match status" value="1"/>
</dbReference>
<evidence type="ECO:0000256" key="10">
    <source>
        <dbReference type="ARBA" id="ARBA00023033"/>
    </source>
</evidence>
<evidence type="ECO:0000256" key="14">
    <source>
        <dbReference type="SAM" id="Phobius"/>
    </source>
</evidence>
<evidence type="ECO:0000256" key="11">
    <source>
        <dbReference type="ARBA" id="ARBA00023136"/>
    </source>
</evidence>
<dbReference type="GO" id="GO:0005506">
    <property type="term" value="F:iron ion binding"/>
    <property type="evidence" value="ECO:0007669"/>
    <property type="project" value="InterPro"/>
</dbReference>
<dbReference type="GO" id="GO:0016705">
    <property type="term" value="F:oxidoreductase activity, acting on paired donors, with incorporation or reduction of molecular oxygen"/>
    <property type="evidence" value="ECO:0007669"/>
    <property type="project" value="InterPro"/>
</dbReference>
<comment type="cofactor">
    <cofactor evidence="1 12">
        <name>heme</name>
        <dbReference type="ChEBI" id="CHEBI:30413"/>
    </cofactor>
</comment>
<evidence type="ECO:0000256" key="1">
    <source>
        <dbReference type="ARBA" id="ARBA00001971"/>
    </source>
</evidence>
<keyword evidence="7 14" id="KW-1133">Transmembrane helix</keyword>
<evidence type="ECO:0000256" key="8">
    <source>
        <dbReference type="ARBA" id="ARBA00023002"/>
    </source>
</evidence>
<comment type="similarity">
    <text evidence="3 13">Belongs to the cytochrome P450 family.</text>
</comment>